<proteinExistence type="inferred from homology"/>
<dbReference type="HOGENOM" id="CLU_024867_1_2_11"/>
<dbReference type="PRINTS" id="PR00175">
    <property type="entry name" value="NAALASMPORT"/>
</dbReference>
<evidence type="ECO:0000256" key="7">
    <source>
        <dbReference type="ARBA" id="ARBA00023136"/>
    </source>
</evidence>
<sequence>MGFAAIVEAIDGFVWGWAMIVLLLGTHLFMTVRTKFIQRKIGTAIKLSVSRADGEAEGDVSQFGALTTALAATIGTGNIVGVATGLLFGGPGAIFWMWITGVFGIATKYSETYISVKYRVKDETGEMLGGAMYALERGFQWKTAGKVLAVLFAVFAFIASFGIGASVQSNSLAGVVTAYIPFSNDQQLLGANMLIGALLVVLVGVVIIGGVRSITKVTEKLVPLMALLYATGCLVIIIMNWAYVGEAISLILTCAFTGKAAFGGAVGSGLALALQFGFKRGLFSNESGLGSAPLVAANATTKNPARQALVSMSGTFWDTVIICAITGVMLVSTMLANPSIAEGILNGQITAAAQLTTTAFASIPVLGPIVLAVGMVLFSYSTMLGWAQYGNRAVMYLFGKKGIRPYQVVFLIFVFWGCIGGGELVWNISDITNALMAVPNCIAVLALSSVIVKGTQHYVYDGNLDEADNAEIPTVARKS</sequence>
<dbReference type="GO" id="GO:0005886">
    <property type="term" value="C:plasma membrane"/>
    <property type="evidence" value="ECO:0007669"/>
    <property type="project" value="UniProtKB-SubCell"/>
</dbReference>
<feature type="transmembrane region" description="Helical" evidence="8">
    <location>
        <begin position="12"/>
        <end position="30"/>
    </location>
</feature>
<keyword evidence="5 8" id="KW-0812">Transmembrane</keyword>
<feature type="transmembrane region" description="Helical" evidence="8">
    <location>
        <begin position="188"/>
        <end position="209"/>
    </location>
</feature>
<evidence type="ECO:0000313" key="9">
    <source>
        <dbReference type="EMBL" id="ACV21780.1"/>
    </source>
</evidence>
<dbReference type="PANTHER" id="PTHR30330">
    <property type="entry name" value="AGSS FAMILY TRANSPORTER, SODIUM-ALANINE"/>
    <property type="match status" value="1"/>
</dbReference>
<dbReference type="GO" id="GO:0005283">
    <property type="term" value="F:amino acid:sodium symporter activity"/>
    <property type="evidence" value="ECO:0007669"/>
    <property type="project" value="InterPro"/>
</dbReference>
<feature type="transmembrane region" description="Helical" evidence="8">
    <location>
        <begin position="434"/>
        <end position="452"/>
    </location>
</feature>
<keyword evidence="3 8" id="KW-0813">Transport</keyword>
<evidence type="ECO:0000256" key="3">
    <source>
        <dbReference type="ARBA" id="ARBA00022448"/>
    </source>
</evidence>
<feature type="transmembrane region" description="Helical" evidence="8">
    <location>
        <begin position="147"/>
        <end position="168"/>
    </location>
</feature>
<evidence type="ECO:0000256" key="1">
    <source>
        <dbReference type="ARBA" id="ARBA00004651"/>
    </source>
</evidence>
<dbReference type="Pfam" id="PF01235">
    <property type="entry name" value="Na_Ala_symp"/>
    <property type="match status" value="1"/>
</dbReference>
<keyword evidence="4 8" id="KW-1003">Cell membrane</keyword>
<accession>C7N4E5</accession>
<dbReference type="EMBL" id="CP001684">
    <property type="protein sequence ID" value="ACV21780.1"/>
    <property type="molecule type" value="Genomic_DNA"/>
</dbReference>
<evidence type="ECO:0000256" key="8">
    <source>
        <dbReference type="RuleBase" id="RU363064"/>
    </source>
</evidence>
<keyword evidence="10" id="KW-1185">Reference proteome</keyword>
<comment type="subcellular location">
    <subcellularLocation>
        <location evidence="1 8">Cell membrane</location>
        <topology evidence="1 8">Multi-pass membrane protein</topology>
    </subcellularLocation>
</comment>
<gene>
    <name evidence="9" type="ordered locus">Shel_07220</name>
</gene>
<evidence type="ECO:0000256" key="2">
    <source>
        <dbReference type="ARBA" id="ARBA00009261"/>
    </source>
</evidence>
<dbReference type="KEGG" id="shi:Shel_07220"/>
<dbReference type="InterPro" id="IPR001463">
    <property type="entry name" value="Na/Ala_symport"/>
</dbReference>
<protein>
    <submittedName>
        <fullName evidence="9">Amino acid carrier protein</fullName>
    </submittedName>
</protein>
<keyword evidence="7 8" id="KW-0472">Membrane</keyword>
<dbReference type="STRING" id="471855.Shel_07220"/>
<dbReference type="AlphaFoldDB" id="C7N4E5"/>
<feature type="transmembrane region" description="Helical" evidence="8">
    <location>
        <begin position="408"/>
        <end position="428"/>
    </location>
</feature>
<feature type="transmembrane region" description="Helical" evidence="8">
    <location>
        <begin position="365"/>
        <end position="387"/>
    </location>
</feature>
<keyword evidence="8" id="KW-0769">Symport</keyword>
<feature type="transmembrane region" description="Helical" evidence="8">
    <location>
        <begin position="316"/>
        <end position="336"/>
    </location>
</feature>
<dbReference type="eggNOG" id="COG1115">
    <property type="taxonomic scope" value="Bacteria"/>
</dbReference>
<evidence type="ECO:0000256" key="6">
    <source>
        <dbReference type="ARBA" id="ARBA00022989"/>
    </source>
</evidence>
<reference evidence="9 10" key="1">
    <citation type="journal article" date="2009" name="Stand. Genomic Sci.">
        <title>Complete genome sequence of Slackia heliotrinireducens type strain (RHS 1).</title>
        <authorList>
            <person name="Pukall R."/>
            <person name="Lapidus A."/>
            <person name="Nolan M."/>
            <person name="Copeland A."/>
            <person name="Glavina Del Rio T."/>
            <person name="Lucas S."/>
            <person name="Chen F."/>
            <person name="Tice H."/>
            <person name="Cheng J.F."/>
            <person name="Chertkov O."/>
            <person name="Bruce D."/>
            <person name="Goodwin L."/>
            <person name="Kuske C."/>
            <person name="Brettin T."/>
            <person name="Detter J.C."/>
            <person name="Han C."/>
            <person name="Pitluck S."/>
            <person name="Pati A."/>
            <person name="Mavrommatis K."/>
            <person name="Ivanova N."/>
            <person name="Ovchinnikova G."/>
            <person name="Chen A."/>
            <person name="Palaniappan K."/>
            <person name="Schneider S."/>
            <person name="Rohde M."/>
            <person name="Chain P."/>
            <person name="D'haeseleer P."/>
            <person name="Goker M."/>
            <person name="Bristow J."/>
            <person name="Eisen J.A."/>
            <person name="Markowitz V."/>
            <person name="Kyrpides N.C."/>
            <person name="Klenk H.P."/>
            <person name="Hugenholtz P."/>
        </authorList>
    </citation>
    <scope>NUCLEOTIDE SEQUENCE [LARGE SCALE GENOMIC DNA]</scope>
    <source>
        <strain evidence="10">ATCC 29202 / DSM 20476 / NCTC 11029 / RHS 1</strain>
    </source>
</reference>
<dbReference type="PANTHER" id="PTHR30330:SF3">
    <property type="entry name" value="TRANSCRIPTIONAL REGULATOR, LRP FAMILY"/>
    <property type="match status" value="1"/>
</dbReference>
<keyword evidence="6 8" id="KW-1133">Transmembrane helix</keyword>
<dbReference type="RefSeq" id="WP_012797884.1">
    <property type="nucleotide sequence ID" value="NC_013165.1"/>
</dbReference>
<evidence type="ECO:0000313" key="10">
    <source>
        <dbReference type="Proteomes" id="UP000002026"/>
    </source>
</evidence>
<evidence type="ECO:0000256" key="5">
    <source>
        <dbReference type="ARBA" id="ARBA00022692"/>
    </source>
</evidence>
<comment type="similarity">
    <text evidence="2 8">Belongs to the alanine or glycine:cation symporter (AGCS) (TC 2.A.25) family.</text>
</comment>
<feature type="transmembrane region" description="Helical" evidence="8">
    <location>
        <begin position="250"/>
        <end position="274"/>
    </location>
</feature>
<dbReference type="NCBIfam" id="TIGR00835">
    <property type="entry name" value="agcS"/>
    <property type="match status" value="1"/>
</dbReference>
<name>C7N4E5_SLAHD</name>
<dbReference type="Proteomes" id="UP000002026">
    <property type="component" value="Chromosome"/>
</dbReference>
<organism evidence="9 10">
    <name type="scientific">Slackia heliotrinireducens (strain ATCC 29202 / DSM 20476 / NCTC 11029 / RHS 1)</name>
    <name type="common">Peptococcus heliotrinreducens</name>
    <dbReference type="NCBI Taxonomy" id="471855"/>
    <lineage>
        <taxon>Bacteria</taxon>
        <taxon>Bacillati</taxon>
        <taxon>Actinomycetota</taxon>
        <taxon>Coriobacteriia</taxon>
        <taxon>Eggerthellales</taxon>
        <taxon>Eggerthellaceae</taxon>
        <taxon>Slackia</taxon>
    </lineage>
</organism>
<evidence type="ECO:0000256" key="4">
    <source>
        <dbReference type="ARBA" id="ARBA00022475"/>
    </source>
</evidence>
<feature type="transmembrane region" description="Helical" evidence="8">
    <location>
        <begin position="221"/>
        <end position="244"/>
    </location>
</feature>